<gene>
    <name evidence="1" type="ORF">Aglo03_41750</name>
</gene>
<dbReference type="Proteomes" id="UP001165042">
    <property type="component" value="Unassembled WGS sequence"/>
</dbReference>
<dbReference type="SUPFAM" id="SSF56784">
    <property type="entry name" value="HAD-like"/>
    <property type="match status" value="1"/>
</dbReference>
<dbReference type="InterPro" id="IPR023214">
    <property type="entry name" value="HAD_sf"/>
</dbReference>
<organism evidence="1 2">
    <name type="scientific">Actinokineospora globicatena</name>
    <dbReference type="NCBI Taxonomy" id="103729"/>
    <lineage>
        <taxon>Bacteria</taxon>
        <taxon>Bacillati</taxon>
        <taxon>Actinomycetota</taxon>
        <taxon>Actinomycetes</taxon>
        <taxon>Pseudonocardiales</taxon>
        <taxon>Pseudonocardiaceae</taxon>
        <taxon>Actinokineospora</taxon>
    </lineage>
</organism>
<accession>A0A9W6QRK2</accession>
<comment type="caution">
    <text evidence="1">The sequence shown here is derived from an EMBL/GenBank/DDBJ whole genome shotgun (WGS) entry which is preliminary data.</text>
</comment>
<dbReference type="AlphaFoldDB" id="A0A9W6QRK2"/>
<dbReference type="EMBL" id="BSSD01000006">
    <property type="protein sequence ID" value="GLW93359.1"/>
    <property type="molecule type" value="Genomic_DNA"/>
</dbReference>
<evidence type="ECO:0000313" key="2">
    <source>
        <dbReference type="Proteomes" id="UP001165042"/>
    </source>
</evidence>
<name>A0A9W6QRK2_9PSEU</name>
<evidence type="ECO:0000313" key="1">
    <source>
        <dbReference type="EMBL" id="GLW93359.1"/>
    </source>
</evidence>
<dbReference type="Gene3D" id="3.40.50.1000">
    <property type="entry name" value="HAD superfamily/HAD-like"/>
    <property type="match status" value="1"/>
</dbReference>
<reference evidence="1" key="1">
    <citation type="submission" date="2023-02" db="EMBL/GenBank/DDBJ databases">
        <title>Actinokineospora globicatena NBRC 15670.</title>
        <authorList>
            <person name="Ichikawa N."/>
            <person name="Sato H."/>
            <person name="Tonouchi N."/>
        </authorList>
    </citation>
    <scope>NUCLEOTIDE SEQUENCE</scope>
    <source>
        <strain evidence="1">NBRC 15670</strain>
    </source>
</reference>
<dbReference type="CDD" id="cd01427">
    <property type="entry name" value="HAD_like"/>
    <property type="match status" value="1"/>
</dbReference>
<keyword evidence="2" id="KW-1185">Reference proteome</keyword>
<evidence type="ECO:0008006" key="3">
    <source>
        <dbReference type="Google" id="ProtNLM"/>
    </source>
</evidence>
<dbReference type="InterPro" id="IPR036412">
    <property type="entry name" value="HAD-like_sf"/>
</dbReference>
<proteinExistence type="predicted"/>
<sequence length="882" mass="96114">MHMAKTSAESGIARHAQLGTVVRMIADRSCSVLSLDIFDTVLWRRVPRPTDLFTVLAARLRATGQLPGWIGDAAFRRMRIAAEQLARARRESMGWEVSLFDIWAAMPAAVVDPVGLEELVAAEVRVEREFTVVDLDIAELINAAKANDIPLVLVSDTYFTAEHLALLLDRPELGPLEDARVFRSHQHGADKARGLWDVVLAELGRTASQVLHIGDNLVADHEVPGELGLRTLHYQRVDREFERVIERESETLDSFGPFGDLVDPAHGDFGLTTLRARTLLSHVPESSAAVETAWRYGASVIGPVLTGFAEWVAHQAHEAGTPVVWCPMREGELFAAMINKAAEARGWAVRARPVWLSRHVVTVATLDATEPEAVREFLRPRHELTVRQLLETLHLHPGDVPALVDSLDAMFDNDGTITAVCTALTETPHLRNRLSVMVTATRERLLRSLREAGALDSDQLTIVDIGWGGTIQLRLAELLHRAGIDIKPSGLYLATNERCTPVLLAGLRVEGYLGQAGHPRDLTAAVSRSPEILEQSINALCGSLIDFTEDGEPVLGPVAGTASQNTERRAVQDGIHAFQDNWHRYVATDKNWPLLSAGAAPRLAAILTAVLRTPTAREASVLGNWQHDDNFGSAVVTRLIPDDLASAIPYLSPNDLDDLHMRDSFWPALLAASDPKLGAAARALAAGAVDPEVFEASGEPFATRLRFLDEKGTWHDGPSRRVRINHNGLSFARLGFVGDDITHISLALPGKPALVRVDWMEARVIAGHDPVPKILRWDDPADFAELTFAECTWLGGNLVEFDLNYSAVWLPLAARAGAPISSGVVTIGFAMLPQSTPTIGPKLAAATPRPRIADRLVAQYRTHGPVGVIAGAARIAARKLTR</sequence>
<protein>
    <recommendedName>
        <fullName evidence="3">Haloacid dehalogenase-like hydrolase</fullName>
    </recommendedName>
</protein>